<evidence type="ECO:0000313" key="3">
    <source>
        <dbReference type="Proteomes" id="UP001054945"/>
    </source>
</evidence>
<feature type="region of interest" description="Disordered" evidence="1">
    <location>
        <begin position="1"/>
        <end position="32"/>
    </location>
</feature>
<organism evidence="2 3">
    <name type="scientific">Caerostris extrusa</name>
    <name type="common">Bark spider</name>
    <name type="synonym">Caerostris bankana</name>
    <dbReference type="NCBI Taxonomy" id="172846"/>
    <lineage>
        <taxon>Eukaryota</taxon>
        <taxon>Metazoa</taxon>
        <taxon>Ecdysozoa</taxon>
        <taxon>Arthropoda</taxon>
        <taxon>Chelicerata</taxon>
        <taxon>Arachnida</taxon>
        <taxon>Araneae</taxon>
        <taxon>Araneomorphae</taxon>
        <taxon>Entelegynae</taxon>
        <taxon>Araneoidea</taxon>
        <taxon>Araneidae</taxon>
        <taxon>Caerostris</taxon>
    </lineage>
</organism>
<gene>
    <name evidence="2" type="ORF">CEXT_186151</name>
</gene>
<evidence type="ECO:0000256" key="1">
    <source>
        <dbReference type="SAM" id="MobiDB-lite"/>
    </source>
</evidence>
<comment type="caution">
    <text evidence="2">The sequence shown here is derived from an EMBL/GenBank/DDBJ whole genome shotgun (WGS) entry which is preliminary data.</text>
</comment>
<dbReference type="EMBL" id="BPLR01011791">
    <property type="protein sequence ID" value="GIY49046.1"/>
    <property type="molecule type" value="Genomic_DNA"/>
</dbReference>
<keyword evidence="3" id="KW-1185">Reference proteome</keyword>
<evidence type="ECO:0000313" key="2">
    <source>
        <dbReference type="EMBL" id="GIY49046.1"/>
    </source>
</evidence>
<protein>
    <submittedName>
        <fullName evidence="2">Uncharacterized protein</fullName>
    </submittedName>
</protein>
<dbReference type="AlphaFoldDB" id="A0AAV4TUB0"/>
<proteinExistence type="predicted"/>
<reference evidence="2 3" key="1">
    <citation type="submission" date="2021-06" db="EMBL/GenBank/DDBJ databases">
        <title>Caerostris extrusa draft genome.</title>
        <authorList>
            <person name="Kono N."/>
            <person name="Arakawa K."/>
        </authorList>
    </citation>
    <scope>NUCLEOTIDE SEQUENCE [LARGE SCALE GENOMIC DNA]</scope>
</reference>
<sequence length="143" mass="15496">MDRQRVTPTALRGREDLKKQMSVGRGQEKKKRGGGIFCGGHLSSGDRRIFLGCVGTKFEETGPSDEMPDWFGTLAHSMFVSCLTDPVLPLHQSINISLSDHHPPLPPPPPDVSPRHSGPSGVTPSLMDRQWVTPLHSGGGGKH</sequence>
<dbReference type="Proteomes" id="UP001054945">
    <property type="component" value="Unassembled WGS sequence"/>
</dbReference>
<name>A0AAV4TUB0_CAEEX</name>
<feature type="region of interest" description="Disordered" evidence="1">
    <location>
        <begin position="97"/>
        <end position="143"/>
    </location>
</feature>
<accession>A0AAV4TUB0</accession>